<comment type="caution">
    <text evidence="11">The sequence shown here is derived from an EMBL/GenBank/DDBJ whole genome shotgun (WGS) entry which is preliminary data.</text>
</comment>
<dbReference type="Gene3D" id="1.10.3730.20">
    <property type="match status" value="1"/>
</dbReference>
<dbReference type="InterPro" id="IPR045324">
    <property type="entry name" value="Small_multidrug_res"/>
</dbReference>
<dbReference type="Proteomes" id="UP001160334">
    <property type="component" value="Unassembled WGS sequence"/>
</dbReference>
<comment type="similarity">
    <text evidence="2">Belongs to the drug/metabolite transporter (DMT) superfamily. Small multidrug resistance (SMR) (TC 2.A.7.1) family. Mmr subfamily.</text>
</comment>
<reference evidence="11 12" key="1">
    <citation type="submission" date="2023-04" db="EMBL/GenBank/DDBJ databases">
        <title>Forest soil microbial communities from Buena Vista Peninsula, Colon Province, Panama.</title>
        <authorList>
            <person name="Bouskill N."/>
        </authorList>
    </citation>
    <scope>NUCLEOTIDE SEQUENCE [LARGE SCALE GENOMIC DNA]</scope>
    <source>
        <strain evidence="11 12">CFH S0262</strain>
    </source>
</reference>
<evidence type="ECO:0000313" key="12">
    <source>
        <dbReference type="Proteomes" id="UP001160334"/>
    </source>
</evidence>
<keyword evidence="8" id="KW-0046">Antibiotic resistance</keyword>
<feature type="transmembrane region" description="Helical" evidence="10">
    <location>
        <begin position="30"/>
        <end position="51"/>
    </location>
</feature>
<keyword evidence="5 9" id="KW-0812">Transmembrane</keyword>
<dbReference type="InterPro" id="IPR037185">
    <property type="entry name" value="EmrE-like"/>
</dbReference>
<comment type="subcellular location">
    <subcellularLocation>
        <location evidence="1 9">Cell membrane</location>
        <topology evidence="1 9">Multi-pass membrane protein</topology>
    </subcellularLocation>
</comment>
<organism evidence="11 12">
    <name type="scientific">Prescottella agglutinans</name>
    <dbReference type="NCBI Taxonomy" id="1644129"/>
    <lineage>
        <taxon>Bacteria</taxon>
        <taxon>Bacillati</taxon>
        <taxon>Actinomycetota</taxon>
        <taxon>Actinomycetes</taxon>
        <taxon>Mycobacteriales</taxon>
        <taxon>Nocardiaceae</taxon>
        <taxon>Prescottella</taxon>
    </lineage>
</organism>
<dbReference type="PANTHER" id="PTHR30561:SF1">
    <property type="entry name" value="MULTIDRUG TRANSPORTER EMRE"/>
    <property type="match status" value="1"/>
</dbReference>
<keyword evidence="4" id="KW-1003">Cell membrane</keyword>
<feature type="transmembrane region" description="Helical" evidence="10">
    <location>
        <begin position="86"/>
        <end position="105"/>
    </location>
</feature>
<evidence type="ECO:0000256" key="1">
    <source>
        <dbReference type="ARBA" id="ARBA00004651"/>
    </source>
</evidence>
<keyword evidence="3" id="KW-0813">Transport</keyword>
<name>A0ABT6MIC4_9NOCA</name>
<proteinExistence type="inferred from homology"/>
<evidence type="ECO:0000256" key="10">
    <source>
        <dbReference type="SAM" id="Phobius"/>
    </source>
</evidence>
<evidence type="ECO:0000256" key="3">
    <source>
        <dbReference type="ARBA" id="ARBA00022448"/>
    </source>
</evidence>
<dbReference type="SUPFAM" id="SSF103481">
    <property type="entry name" value="Multidrug resistance efflux transporter EmrE"/>
    <property type="match status" value="1"/>
</dbReference>
<evidence type="ECO:0000256" key="8">
    <source>
        <dbReference type="ARBA" id="ARBA00023251"/>
    </source>
</evidence>
<feature type="transmembrane region" description="Helical" evidence="10">
    <location>
        <begin position="58"/>
        <end position="80"/>
    </location>
</feature>
<accession>A0ABT6MIC4</accession>
<evidence type="ECO:0000256" key="6">
    <source>
        <dbReference type="ARBA" id="ARBA00022989"/>
    </source>
</evidence>
<keyword evidence="12" id="KW-1185">Reference proteome</keyword>
<dbReference type="InterPro" id="IPR000390">
    <property type="entry name" value="Small_drug/metabolite_transptr"/>
</dbReference>
<dbReference type="RefSeq" id="WP_280762887.1">
    <property type="nucleotide sequence ID" value="NZ_JARXVC010000015.1"/>
</dbReference>
<evidence type="ECO:0000256" key="9">
    <source>
        <dbReference type="RuleBase" id="RU003942"/>
    </source>
</evidence>
<dbReference type="EMBL" id="JARXVC010000015">
    <property type="protein sequence ID" value="MDH6283619.1"/>
    <property type="molecule type" value="Genomic_DNA"/>
</dbReference>
<gene>
    <name evidence="11" type="ORF">M2280_004870</name>
</gene>
<keyword evidence="7 10" id="KW-0472">Membrane</keyword>
<evidence type="ECO:0000313" key="11">
    <source>
        <dbReference type="EMBL" id="MDH6283619.1"/>
    </source>
</evidence>
<evidence type="ECO:0000256" key="4">
    <source>
        <dbReference type="ARBA" id="ARBA00022475"/>
    </source>
</evidence>
<protein>
    <submittedName>
        <fullName evidence="11">Small multidrug resistance pump</fullName>
    </submittedName>
</protein>
<dbReference type="Pfam" id="PF00893">
    <property type="entry name" value="Multi_Drug_Res"/>
    <property type="match status" value="1"/>
</dbReference>
<evidence type="ECO:0000256" key="2">
    <source>
        <dbReference type="ARBA" id="ARBA00007822"/>
    </source>
</evidence>
<keyword evidence="6 10" id="KW-1133">Transmembrane helix</keyword>
<evidence type="ECO:0000256" key="5">
    <source>
        <dbReference type="ARBA" id="ARBA00022692"/>
    </source>
</evidence>
<evidence type="ECO:0000256" key="7">
    <source>
        <dbReference type="ARBA" id="ARBA00023136"/>
    </source>
</evidence>
<sequence length="126" mass="12614">MNAYGLLAGAIACEIVATLSLKAADGFSRLLPSVIVVIGYASAFALLGFALQRGLSVGVGYAIWSAVGTTVVAILGVLFFKESLSLPAIAGIALIVVGVVLIELGSNSTAPSPEQPDSTAAVVGDH</sequence>
<dbReference type="PANTHER" id="PTHR30561">
    <property type="entry name" value="SMR FAMILY PROTON-DEPENDENT DRUG EFFLUX TRANSPORTER SUGE"/>
    <property type="match status" value="1"/>
</dbReference>